<accession>A0AAW0KNW0</accession>
<keyword evidence="2" id="KW-1185">Reference proteome</keyword>
<evidence type="ECO:0000313" key="1">
    <source>
        <dbReference type="EMBL" id="KAK7840271.1"/>
    </source>
</evidence>
<reference evidence="1 2" key="1">
    <citation type="journal article" date="2018" name="Sci. Data">
        <title>The draft genome sequence of cork oak.</title>
        <authorList>
            <person name="Ramos A.M."/>
            <person name="Usie A."/>
            <person name="Barbosa P."/>
            <person name="Barros P.M."/>
            <person name="Capote T."/>
            <person name="Chaves I."/>
            <person name="Simoes F."/>
            <person name="Abreu I."/>
            <person name="Carrasquinho I."/>
            <person name="Faro C."/>
            <person name="Guimaraes J.B."/>
            <person name="Mendonca D."/>
            <person name="Nobrega F."/>
            <person name="Rodrigues L."/>
            <person name="Saibo N.J.M."/>
            <person name="Varela M.C."/>
            <person name="Egas C."/>
            <person name="Matos J."/>
            <person name="Miguel C.M."/>
            <person name="Oliveira M.M."/>
            <person name="Ricardo C.P."/>
            <person name="Goncalves S."/>
        </authorList>
    </citation>
    <scope>NUCLEOTIDE SEQUENCE [LARGE SCALE GENOMIC DNA]</scope>
    <source>
        <strain evidence="2">cv. HL8</strain>
    </source>
</reference>
<dbReference type="Proteomes" id="UP000237347">
    <property type="component" value="Unassembled WGS sequence"/>
</dbReference>
<comment type="caution">
    <text evidence="1">The sequence shown here is derived from an EMBL/GenBank/DDBJ whole genome shotgun (WGS) entry which is preliminary data.</text>
</comment>
<dbReference type="EMBL" id="PKMF04000265">
    <property type="protein sequence ID" value="KAK7840271.1"/>
    <property type="molecule type" value="Genomic_DNA"/>
</dbReference>
<organism evidence="1 2">
    <name type="scientific">Quercus suber</name>
    <name type="common">Cork oak</name>
    <dbReference type="NCBI Taxonomy" id="58331"/>
    <lineage>
        <taxon>Eukaryota</taxon>
        <taxon>Viridiplantae</taxon>
        <taxon>Streptophyta</taxon>
        <taxon>Embryophyta</taxon>
        <taxon>Tracheophyta</taxon>
        <taxon>Spermatophyta</taxon>
        <taxon>Magnoliopsida</taxon>
        <taxon>eudicotyledons</taxon>
        <taxon>Gunneridae</taxon>
        <taxon>Pentapetalae</taxon>
        <taxon>rosids</taxon>
        <taxon>fabids</taxon>
        <taxon>Fagales</taxon>
        <taxon>Fagaceae</taxon>
        <taxon>Quercus</taxon>
    </lineage>
</organism>
<evidence type="ECO:0000313" key="2">
    <source>
        <dbReference type="Proteomes" id="UP000237347"/>
    </source>
</evidence>
<dbReference type="AlphaFoldDB" id="A0AAW0KNW0"/>
<protein>
    <submittedName>
        <fullName evidence="1">Uncharacterized protein</fullName>
    </submittedName>
</protein>
<sequence>MENQAVHVNIVREEDDEDFCSCCEDEEVWKETEELLTKYIVSDRFAHGSSLDFDISHILKYKQLWIS</sequence>
<name>A0AAW0KNW0_QUESU</name>
<proteinExistence type="predicted"/>
<gene>
    <name evidence="1" type="ORF">CFP56_016862</name>
</gene>